<dbReference type="RefSeq" id="WP_059350472.1">
    <property type="nucleotide sequence ID" value="NZ_LDYG01000019.1"/>
</dbReference>
<reference evidence="3 4" key="1">
    <citation type="journal article" date="2016" name="Front. Microbiol.">
        <title>Microevolution Analysis of Bacillus coahuilensis Unveils Differences in Phosphorus Acquisition Strategies and Their Regulation.</title>
        <authorList>
            <person name="Gomez-Lunar Z."/>
            <person name="Hernandez-Gonzalez I."/>
            <person name="Rodriguez-Torres M.D."/>
            <person name="Souza V."/>
            <person name="Olmedo-Alvarez G."/>
        </authorList>
    </citation>
    <scope>NUCLEOTIDE SEQUENCE [LARGE SCALE GENOMIC DNA]</scope>
    <source>
        <strain evidence="4">p1.1.43</strain>
    </source>
</reference>
<dbReference type="PANTHER" id="PTHR21064:SF6">
    <property type="entry name" value="AMINOGLYCOSIDE PHOSPHOTRANSFERASE DOMAIN-CONTAINING PROTEIN"/>
    <property type="match status" value="1"/>
</dbReference>
<organism evidence="3 4">
    <name type="scientific">Bacillus coahuilensis p1.1.43</name>
    <dbReference type="NCBI Taxonomy" id="1150625"/>
    <lineage>
        <taxon>Bacteria</taxon>
        <taxon>Bacillati</taxon>
        <taxon>Bacillota</taxon>
        <taxon>Bacilli</taxon>
        <taxon>Bacillales</taxon>
        <taxon>Bacillaceae</taxon>
        <taxon>Bacillus</taxon>
    </lineage>
</organism>
<evidence type="ECO:0000259" key="2">
    <source>
        <dbReference type="Pfam" id="PF01636"/>
    </source>
</evidence>
<dbReference type="OrthoDB" id="4030632at2"/>
<dbReference type="InterPro" id="IPR011009">
    <property type="entry name" value="Kinase-like_dom_sf"/>
</dbReference>
<dbReference type="PANTHER" id="PTHR21064">
    <property type="entry name" value="AMINOGLYCOSIDE PHOSPHOTRANSFERASE DOMAIN-CONTAINING PROTEIN-RELATED"/>
    <property type="match status" value="1"/>
</dbReference>
<keyword evidence="4" id="KW-1185">Reference proteome</keyword>
<dbReference type="STRING" id="1150625.Q75_04035"/>
<dbReference type="Gene3D" id="3.30.200.70">
    <property type="match status" value="1"/>
</dbReference>
<dbReference type="SUPFAM" id="SSF56112">
    <property type="entry name" value="Protein kinase-like (PK-like)"/>
    <property type="match status" value="1"/>
</dbReference>
<dbReference type="GO" id="GO:0009088">
    <property type="term" value="P:threonine biosynthetic process"/>
    <property type="evidence" value="ECO:0007669"/>
    <property type="project" value="TreeGrafter"/>
</dbReference>
<evidence type="ECO:0000256" key="1">
    <source>
        <dbReference type="ARBA" id="ARBA00038240"/>
    </source>
</evidence>
<name>A0A147KB26_9BACI</name>
<comment type="similarity">
    <text evidence="1">Belongs to the pseudomonas-type ThrB family.</text>
</comment>
<dbReference type="Gene3D" id="1.10.510.10">
    <property type="entry name" value="Transferase(Phosphotransferase) domain 1"/>
    <property type="match status" value="1"/>
</dbReference>
<dbReference type="PATRIC" id="fig|1150625.3.peg.842"/>
<keyword evidence="3" id="KW-0808">Transferase</keyword>
<protein>
    <submittedName>
        <fullName evidence="3">Aminoglycoside phosphotransferase</fullName>
    </submittedName>
</protein>
<comment type="caution">
    <text evidence="3">The sequence shown here is derived from an EMBL/GenBank/DDBJ whole genome shotgun (WGS) entry which is preliminary data.</text>
</comment>
<dbReference type="Proteomes" id="UP000074108">
    <property type="component" value="Unassembled WGS sequence"/>
</dbReference>
<gene>
    <name evidence="3" type="ORF">Q75_04035</name>
</gene>
<dbReference type="InterPro" id="IPR050249">
    <property type="entry name" value="Pseudomonas-type_ThrB"/>
</dbReference>
<dbReference type="GO" id="GO:0004413">
    <property type="term" value="F:homoserine kinase activity"/>
    <property type="evidence" value="ECO:0007669"/>
    <property type="project" value="TreeGrafter"/>
</dbReference>
<evidence type="ECO:0000313" key="3">
    <source>
        <dbReference type="EMBL" id="KUP07935.1"/>
    </source>
</evidence>
<accession>A0A147KB26</accession>
<feature type="domain" description="Aminoglycoside phosphotransferase" evidence="2">
    <location>
        <begin position="31"/>
        <end position="233"/>
    </location>
</feature>
<dbReference type="InterPro" id="IPR002575">
    <property type="entry name" value="Aminoglycoside_PTrfase"/>
</dbReference>
<dbReference type="AlphaFoldDB" id="A0A147KB26"/>
<sequence length="322" mass="38148">MELFIEKVFTSEVLFDTAKRFQVVPEEKPLGDFENFVFKARRSNGEIRILRFTHSSHRSIEEIEQEMSFLDYLGENGAPVAKPHRSINQEFVEPYQTENGVFYASLFDYAPGTRVTAEDPEFWNDELFKEWGKTIGQLHKLTKNYPHTPHRLDWEKDEEMYIDYLPNHTLKALAYEIVDSIKKLPKTNDTYGLIHSDVHLGNFHVQNGNITIFDFDDLMYQYFIHDLAIVLYYSLLGSNMEEEEKTLFARHQLSCLREGYESQHILDECWYEHLHLFLRLRDISLCGVIYKKFEGKDMPDNYAQIIESIEERLRNRQPIVKL</sequence>
<evidence type="ECO:0000313" key="4">
    <source>
        <dbReference type="Proteomes" id="UP000074108"/>
    </source>
</evidence>
<dbReference type="Gene3D" id="1.20.1270.170">
    <property type="match status" value="1"/>
</dbReference>
<proteinExistence type="inferred from homology"/>
<dbReference type="EMBL" id="LDYG01000019">
    <property type="protein sequence ID" value="KUP07935.1"/>
    <property type="molecule type" value="Genomic_DNA"/>
</dbReference>
<dbReference type="Pfam" id="PF01636">
    <property type="entry name" value="APH"/>
    <property type="match status" value="1"/>
</dbReference>